<dbReference type="Proteomes" id="UP000621856">
    <property type="component" value="Unassembled WGS sequence"/>
</dbReference>
<keyword evidence="2" id="KW-0732">Signal</keyword>
<keyword evidence="6" id="KW-1185">Reference proteome</keyword>
<reference evidence="3" key="3">
    <citation type="submission" date="2020-09" db="EMBL/GenBank/DDBJ databases">
        <authorList>
            <person name="Sun Q."/>
            <person name="Zhou Y."/>
        </authorList>
    </citation>
    <scope>NUCLEOTIDE SEQUENCE</scope>
    <source>
        <strain evidence="3">CGMCC 1.14984</strain>
    </source>
</reference>
<evidence type="ECO:0000256" key="2">
    <source>
        <dbReference type="SAM" id="SignalP"/>
    </source>
</evidence>
<evidence type="ECO:0000313" key="6">
    <source>
        <dbReference type="Proteomes" id="UP000818603"/>
    </source>
</evidence>
<gene>
    <name evidence="4" type="ORF">FF098_003865</name>
    <name evidence="3" type="ORF">GCM10011355_07760</name>
</gene>
<evidence type="ECO:0000313" key="3">
    <source>
        <dbReference type="EMBL" id="GGH94181.1"/>
    </source>
</evidence>
<protein>
    <submittedName>
        <fullName evidence="3">Uncharacterized protein</fullName>
    </submittedName>
</protein>
<dbReference type="AlphaFoldDB" id="A0A8J3A2K6"/>
<accession>A0A8J3A2K6</accession>
<name>A0A8J3A2K6_9PROT</name>
<comment type="caution">
    <text evidence="3">The sequence shown here is derived from an EMBL/GenBank/DDBJ whole genome shotgun (WGS) entry which is preliminary data.</text>
</comment>
<organism evidence="3 5">
    <name type="scientific">Aquisalinus luteolus</name>
    <dbReference type="NCBI Taxonomy" id="1566827"/>
    <lineage>
        <taxon>Bacteria</taxon>
        <taxon>Pseudomonadati</taxon>
        <taxon>Pseudomonadota</taxon>
        <taxon>Alphaproteobacteria</taxon>
        <taxon>Parvularculales</taxon>
        <taxon>Parvularculaceae</taxon>
        <taxon>Aquisalinus</taxon>
    </lineage>
</organism>
<dbReference type="Proteomes" id="UP000818603">
    <property type="component" value="Unassembled WGS sequence"/>
</dbReference>
<evidence type="ECO:0000313" key="4">
    <source>
        <dbReference type="EMBL" id="NHK27040.1"/>
    </source>
</evidence>
<dbReference type="EMBL" id="VCJR02000001">
    <property type="protein sequence ID" value="NHK27040.1"/>
    <property type="molecule type" value="Genomic_DNA"/>
</dbReference>
<reference evidence="4 6" key="2">
    <citation type="submission" date="2020-02" db="EMBL/GenBank/DDBJ databases">
        <title>Genome sequence of Parvularcula flava strain NH6-79.</title>
        <authorList>
            <person name="Abdul Karim M.H."/>
            <person name="Lam M.Q."/>
            <person name="Chen S.J."/>
            <person name="Yahya A."/>
            <person name="Shahir S."/>
            <person name="Shamsir M.S."/>
            <person name="Chong C.S."/>
        </authorList>
    </citation>
    <scope>NUCLEOTIDE SEQUENCE [LARGE SCALE GENOMIC DNA]</scope>
    <source>
        <strain evidence="4 6">NH6-79</strain>
    </source>
</reference>
<feature type="signal peptide" evidence="2">
    <location>
        <begin position="1"/>
        <end position="29"/>
    </location>
</feature>
<evidence type="ECO:0000313" key="5">
    <source>
        <dbReference type="Proteomes" id="UP000621856"/>
    </source>
</evidence>
<dbReference type="EMBL" id="BMGZ01000001">
    <property type="protein sequence ID" value="GGH94181.1"/>
    <property type="molecule type" value="Genomic_DNA"/>
</dbReference>
<feature type="chain" id="PRO_5035223038" evidence="2">
    <location>
        <begin position="30"/>
        <end position="563"/>
    </location>
</feature>
<reference evidence="3" key="1">
    <citation type="journal article" date="2014" name="Int. J. Syst. Evol. Microbiol.">
        <title>Complete genome sequence of Corynebacterium casei LMG S-19264T (=DSM 44701T), isolated from a smear-ripened cheese.</title>
        <authorList>
            <consortium name="US DOE Joint Genome Institute (JGI-PGF)"/>
            <person name="Walter F."/>
            <person name="Albersmeier A."/>
            <person name="Kalinowski J."/>
            <person name="Ruckert C."/>
        </authorList>
    </citation>
    <scope>NUCLEOTIDE SEQUENCE</scope>
    <source>
        <strain evidence="3">CGMCC 1.14984</strain>
    </source>
</reference>
<feature type="region of interest" description="Disordered" evidence="1">
    <location>
        <begin position="440"/>
        <end position="462"/>
    </location>
</feature>
<proteinExistence type="predicted"/>
<dbReference type="RefSeq" id="WP_155137639.1">
    <property type="nucleotide sequence ID" value="NZ_BMGZ01000001.1"/>
</dbReference>
<sequence length="563" mass="58552">MRPFRKPAALLAALSGLAAVTMAFSPAHASWEKIGIAEDAACASPLAGGNFFSSKSRPLRIRPGTTKNIEVYGHGLDLSRTASMSGITGGSASAFGGRGGAENAARGCGGIGSMRLQIRVAENADPGDKGTLIVGDQRIPVEIVDTGLQTSWSVYNNSDALSDETQAEIERRRAQNFSDAQAAASSQQRIADCANGVTQCEANRARRRAQIEIELANCAASGNCIRSSVNTFSQSCQQAVQACRAPTRPRPNPQLEGPARCLRDLGGFAEVDTNGVLQLFVPMAARENTAALRTCLARDLPVEFETVASGADITPATGLPFGQGVTTPFYQKTAATGTYPMGDATPFDERFPAVLYGRLSATRIVDEVAGVTEGTITFGVNSIDSRSGGYSKDNFRDAAPLKWRLETLPQNGVASLAPQIVAGKRLASQPVTVNVTLRQPTAASTASASKTTTSLRTSMSKAAPTPTARWEIVAAGTKSASACFSRTSGDIVISTGSKSGTFQITPTEASGCSTAQFTVKAAPDGVSTAAGAPFAAEKTFSLGSPLSLATTGKTTLPRPIKIN</sequence>
<feature type="compositionally biased region" description="Low complexity" evidence="1">
    <location>
        <begin position="441"/>
        <end position="454"/>
    </location>
</feature>
<evidence type="ECO:0000256" key="1">
    <source>
        <dbReference type="SAM" id="MobiDB-lite"/>
    </source>
</evidence>